<keyword evidence="6" id="KW-1133">Transmembrane helix</keyword>
<evidence type="ECO:0000256" key="1">
    <source>
        <dbReference type="ARBA" id="ARBA00004477"/>
    </source>
</evidence>
<evidence type="ECO:0000256" key="9">
    <source>
        <dbReference type="ARBA" id="ARBA00023136"/>
    </source>
</evidence>
<evidence type="ECO:0000256" key="4">
    <source>
        <dbReference type="ARBA" id="ARBA00022692"/>
    </source>
</evidence>
<evidence type="ECO:0000256" key="10">
    <source>
        <dbReference type="RuleBase" id="RU368065"/>
    </source>
</evidence>
<comment type="caution">
    <text evidence="11">The sequence shown here is derived from an EMBL/GenBank/DDBJ whole genome shotgun (WGS) entry which is preliminary data.</text>
</comment>
<evidence type="ECO:0000256" key="5">
    <source>
        <dbReference type="ARBA" id="ARBA00022824"/>
    </source>
</evidence>
<keyword evidence="10" id="KW-0333">Golgi apparatus</keyword>
<keyword evidence="8 10" id="KW-0443">Lipid metabolism</keyword>
<keyword evidence="9" id="KW-0472">Membrane</keyword>
<evidence type="ECO:0000256" key="8">
    <source>
        <dbReference type="ARBA" id="ARBA00023098"/>
    </source>
</evidence>
<dbReference type="GO" id="GO:0005789">
    <property type="term" value="C:endoplasmic reticulum membrane"/>
    <property type="evidence" value="ECO:0007669"/>
    <property type="project" value="UniProtKB-SubCell"/>
</dbReference>
<sequence length="110" mass="12558">MSRQSDSNYTDFGRSLRIKSKFPITDPAGKNRGNLIISAVFRTTITTKCRYARRARDGRLVYVSASNLRLKRCSNCHAFVDPYIEYDDLTLLIDLEWHVSTTAVQPRGEA</sequence>
<organism evidence="11 12">
    <name type="scientific">Guyanagaster necrorhizus</name>
    <dbReference type="NCBI Taxonomy" id="856835"/>
    <lineage>
        <taxon>Eukaryota</taxon>
        <taxon>Fungi</taxon>
        <taxon>Dikarya</taxon>
        <taxon>Basidiomycota</taxon>
        <taxon>Agaricomycotina</taxon>
        <taxon>Agaricomycetes</taxon>
        <taxon>Agaricomycetidae</taxon>
        <taxon>Agaricales</taxon>
        <taxon>Marasmiineae</taxon>
        <taxon>Physalacriaceae</taxon>
        <taxon>Guyanagaster</taxon>
    </lineage>
</organism>
<dbReference type="GO" id="GO:0032366">
    <property type="term" value="P:intracellular sterol transport"/>
    <property type="evidence" value="ECO:0007669"/>
    <property type="project" value="UniProtKB-UniRule"/>
</dbReference>
<dbReference type="GO" id="GO:0000139">
    <property type="term" value="C:Golgi membrane"/>
    <property type="evidence" value="ECO:0007669"/>
    <property type="project" value="UniProtKB-SubCell"/>
</dbReference>
<keyword evidence="12" id="KW-1185">Reference proteome</keyword>
<evidence type="ECO:0000256" key="6">
    <source>
        <dbReference type="ARBA" id="ARBA00022989"/>
    </source>
</evidence>
<comment type="subcellular location">
    <subcellularLocation>
        <location evidence="1 10">Endoplasmic reticulum membrane</location>
        <topology evidence="1 10">Multi-pass membrane protein</topology>
    </subcellularLocation>
    <subcellularLocation>
        <location evidence="10">Golgi apparatus membrane</location>
        <topology evidence="10">Multi-pass membrane protein</topology>
    </subcellularLocation>
</comment>
<gene>
    <name evidence="11" type="ORF">BT62DRAFT_1007768</name>
</gene>
<dbReference type="EMBL" id="MU250539">
    <property type="protein sequence ID" value="KAG7444744.1"/>
    <property type="molecule type" value="Genomic_DNA"/>
</dbReference>
<keyword evidence="5 10" id="KW-0256">Endoplasmic reticulum</keyword>
<dbReference type="Proteomes" id="UP000812287">
    <property type="component" value="Unassembled WGS sequence"/>
</dbReference>
<dbReference type="InterPro" id="IPR007290">
    <property type="entry name" value="Arv1"/>
</dbReference>
<keyword evidence="7 10" id="KW-0445">Lipid transport</keyword>
<comment type="function">
    <text evidence="10">Mediator of sterol homeostasis involved in sterol uptake, trafficking and distribution into membranes.</text>
</comment>
<dbReference type="OrthoDB" id="2192830at2759"/>
<evidence type="ECO:0000313" key="12">
    <source>
        <dbReference type="Proteomes" id="UP000812287"/>
    </source>
</evidence>
<proteinExistence type="inferred from homology"/>
<evidence type="ECO:0000256" key="3">
    <source>
        <dbReference type="ARBA" id="ARBA00022448"/>
    </source>
</evidence>
<dbReference type="AlphaFoldDB" id="A0A9P7VPZ1"/>
<comment type="function">
    <text evidence="10">Regulates also the sphingolipid metabolism.</text>
</comment>
<protein>
    <recommendedName>
        <fullName evidence="10">Protein ARV</fullName>
    </recommendedName>
</protein>
<dbReference type="RefSeq" id="XP_043038244.1">
    <property type="nucleotide sequence ID" value="XM_043177380.1"/>
</dbReference>
<dbReference type="Pfam" id="PF04161">
    <property type="entry name" value="Arv1"/>
    <property type="match status" value="1"/>
</dbReference>
<dbReference type="GeneID" id="66099667"/>
<accession>A0A9P7VPZ1</accession>
<dbReference type="GO" id="GO:0097036">
    <property type="term" value="P:regulation of plasma membrane sterol distribution"/>
    <property type="evidence" value="ECO:0007669"/>
    <property type="project" value="UniProtKB-UniRule"/>
</dbReference>
<evidence type="ECO:0000313" key="11">
    <source>
        <dbReference type="EMBL" id="KAG7444744.1"/>
    </source>
</evidence>
<evidence type="ECO:0000256" key="2">
    <source>
        <dbReference type="ARBA" id="ARBA00009187"/>
    </source>
</evidence>
<evidence type="ECO:0000256" key="7">
    <source>
        <dbReference type="ARBA" id="ARBA00023055"/>
    </source>
</evidence>
<name>A0A9P7VPZ1_9AGAR</name>
<reference evidence="11" key="1">
    <citation type="submission" date="2020-11" db="EMBL/GenBank/DDBJ databases">
        <title>Adaptations for nitrogen fixation in a non-lichenized fungal sporocarp promotes dispersal by wood-feeding termites.</title>
        <authorList>
            <consortium name="DOE Joint Genome Institute"/>
            <person name="Koch R.A."/>
            <person name="Yoon G."/>
            <person name="Arayal U."/>
            <person name="Lail K."/>
            <person name="Amirebrahimi M."/>
            <person name="Labutti K."/>
            <person name="Lipzen A."/>
            <person name="Riley R."/>
            <person name="Barry K."/>
            <person name="Henrissat B."/>
            <person name="Grigoriev I.V."/>
            <person name="Herr J.R."/>
            <person name="Aime M.C."/>
        </authorList>
    </citation>
    <scope>NUCLEOTIDE SEQUENCE</scope>
    <source>
        <strain evidence="11">MCA 3950</strain>
    </source>
</reference>
<keyword evidence="10" id="KW-0746">Sphingolipid metabolism</keyword>
<dbReference type="GO" id="GO:0016125">
    <property type="term" value="P:sterol metabolic process"/>
    <property type="evidence" value="ECO:0007669"/>
    <property type="project" value="UniProtKB-UniRule"/>
</dbReference>
<keyword evidence="4" id="KW-0812">Transmembrane</keyword>
<keyword evidence="3 10" id="KW-0813">Transport</keyword>
<dbReference type="GO" id="GO:0006665">
    <property type="term" value="P:sphingolipid metabolic process"/>
    <property type="evidence" value="ECO:0007669"/>
    <property type="project" value="UniProtKB-UniRule"/>
</dbReference>
<comment type="similarity">
    <text evidence="2 10">Belongs to the ARV1 family.</text>
</comment>